<dbReference type="GO" id="GO:0006487">
    <property type="term" value="P:protein N-linked glycosylation"/>
    <property type="evidence" value="ECO:0007669"/>
    <property type="project" value="TreeGrafter"/>
</dbReference>
<keyword evidence="6" id="KW-0315">Glutamine amidotransferase</keyword>
<dbReference type="GO" id="GO:0006002">
    <property type="term" value="P:fructose 6-phosphate metabolic process"/>
    <property type="evidence" value="ECO:0007669"/>
    <property type="project" value="TreeGrafter"/>
</dbReference>
<name>A0A6B2FX76_MYXSQ</name>
<evidence type="ECO:0000256" key="6">
    <source>
        <dbReference type="ARBA" id="ARBA00022962"/>
    </source>
</evidence>
<keyword evidence="5 8" id="KW-0808">Transferase</keyword>
<dbReference type="CDD" id="cd00714">
    <property type="entry name" value="GFAT"/>
    <property type="match status" value="1"/>
</dbReference>
<dbReference type="Pfam" id="PF13522">
    <property type="entry name" value="GATase_6"/>
    <property type="match status" value="1"/>
</dbReference>
<dbReference type="SUPFAM" id="SSF56235">
    <property type="entry name" value="N-terminal nucleophile aminohydrolases (Ntn hydrolases)"/>
    <property type="match status" value="1"/>
</dbReference>
<evidence type="ECO:0000256" key="1">
    <source>
        <dbReference type="ARBA" id="ARBA00001031"/>
    </source>
</evidence>
<dbReference type="PANTHER" id="PTHR10937:SF0">
    <property type="entry name" value="GLUTAMINE--FRUCTOSE-6-PHOSPHATE TRANSAMINASE (ISOMERIZING)"/>
    <property type="match status" value="1"/>
</dbReference>
<sequence>MCGIFGYLNFHRKRSRKEILAILVNGLKRLEYRGYDSAGIAFDSDILLPNNALMTKIIKQSGRVKELENKIIGNREVDEEKLFDMHFGIAHTRWATHGEPSETNSHPQTSGIDNEFVVVHNGIISNYKDIQKYLKNRGYEQSSQTDTELIVLLMKYIYEKHQKLNEHLTFVQLVSMVLELLDGAYALVFKSSYFPDQAIATRKSSPLIVGLKFEKSESNFNVPIISHSTPFKTEYACATVVPDHFPNYSSDRIAGAEYFFASDASAIIEHTKRVIYLEDCDIVHVHDGCKFTLK</sequence>
<evidence type="ECO:0000259" key="7">
    <source>
        <dbReference type="PROSITE" id="PS51278"/>
    </source>
</evidence>
<feature type="domain" description="Glutamine amidotransferase type-2" evidence="7">
    <location>
        <begin position="2"/>
        <end position="288"/>
    </location>
</feature>
<evidence type="ECO:0000256" key="2">
    <source>
        <dbReference type="ARBA" id="ARBA00004775"/>
    </source>
</evidence>
<evidence type="ECO:0000256" key="3">
    <source>
        <dbReference type="ARBA" id="ARBA00012916"/>
    </source>
</evidence>
<proteinExistence type="predicted"/>
<dbReference type="InterPro" id="IPR047084">
    <property type="entry name" value="GFAT_N"/>
</dbReference>
<reference evidence="8" key="1">
    <citation type="submission" date="2018-11" db="EMBL/GenBank/DDBJ databases">
        <title>Myxobolus squamalis genome and transcriptome.</title>
        <authorList>
            <person name="Yahalomi D."/>
            <person name="Atkinson S.D."/>
            <person name="Neuhof M."/>
            <person name="Chang E.S."/>
            <person name="Philippe H."/>
            <person name="Cartwright P."/>
            <person name="Bartholomew J.L."/>
            <person name="Huchon D."/>
        </authorList>
    </citation>
    <scope>NUCLEOTIDE SEQUENCE</scope>
    <source>
        <strain evidence="8">71B08</strain>
        <tissue evidence="8">Whole</tissue>
    </source>
</reference>
<dbReference type="GO" id="GO:0004360">
    <property type="term" value="F:glutamine-fructose-6-phosphate transaminase (isomerizing) activity"/>
    <property type="evidence" value="ECO:0007669"/>
    <property type="project" value="UniProtKB-EC"/>
</dbReference>
<evidence type="ECO:0000256" key="4">
    <source>
        <dbReference type="ARBA" id="ARBA00022576"/>
    </source>
</evidence>
<comment type="catalytic activity">
    <reaction evidence="1">
        <text>D-fructose 6-phosphate + L-glutamine = D-glucosamine 6-phosphate + L-glutamate</text>
        <dbReference type="Rhea" id="RHEA:13237"/>
        <dbReference type="ChEBI" id="CHEBI:29985"/>
        <dbReference type="ChEBI" id="CHEBI:58359"/>
        <dbReference type="ChEBI" id="CHEBI:58725"/>
        <dbReference type="ChEBI" id="CHEBI:61527"/>
        <dbReference type="EC" id="2.6.1.16"/>
    </reaction>
</comment>
<dbReference type="FunFam" id="3.60.20.10:FF:000052">
    <property type="entry name" value="Glutamine--fructose-6-phosphate aminotransferase [isomerizing] 2"/>
    <property type="match status" value="1"/>
</dbReference>
<dbReference type="InterPro" id="IPR029055">
    <property type="entry name" value="Ntn_hydrolases_N"/>
</dbReference>
<organism evidence="8">
    <name type="scientific">Myxobolus squamalis</name>
    <name type="common">Myxosporean</name>
    <dbReference type="NCBI Taxonomy" id="59785"/>
    <lineage>
        <taxon>Eukaryota</taxon>
        <taxon>Metazoa</taxon>
        <taxon>Cnidaria</taxon>
        <taxon>Myxozoa</taxon>
        <taxon>Myxosporea</taxon>
        <taxon>Bivalvulida</taxon>
        <taxon>Platysporina</taxon>
        <taxon>Myxobolidae</taxon>
        <taxon>Myxobolus</taxon>
    </lineage>
</organism>
<dbReference type="PANTHER" id="PTHR10937">
    <property type="entry name" value="GLUCOSAMINE--FRUCTOSE-6-PHOSPHATE AMINOTRANSFERASE, ISOMERIZING"/>
    <property type="match status" value="1"/>
</dbReference>
<dbReference type="PROSITE" id="PS51278">
    <property type="entry name" value="GATASE_TYPE_2"/>
    <property type="match status" value="1"/>
</dbReference>
<dbReference type="Gene3D" id="3.60.20.10">
    <property type="entry name" value="Glutamine Phosphoribosylpyrophosphate, subunit 1, domain 1"/>
    <property type="match status" value="1"/>
</dbReference>
<keyword evidence="4 8" id="KW-0032">Aminotransferase</keyword>
<dbReference type="InterPro" id="IPR017932">
    <property type="entry name" value="GATase_2_dom"/>
</dbReference>
<evidence type="ECO:0000313" key="8">
    <source>
        <dbReference type="EMBL" id="NDJ95810.1"/>
    </source>
</evidence>
<dbReference type="AlphaFoldDB" id="A0A6B2FX76"/>
<dbReference type="EC" id="2.6.1.16" evidence="3"/>
<comment type="pathway">
    <text evidence="2">Nucleotide-sugar biosynthesis; UDP-N-acetyl-alpha-D-glucosamine biosynthesis; alpha-D-glucosamine 6-phosphate from D-fructose 6-phosphate: step 1/1.</text>
</comment>
<dbReference type="EMBL" id="GHBR01000227">
    <property type="protein sequence ID" value="NDJ95810.1"/>
    <property type="molecule type" value="Transcribed_RNA"/>
</dbReference>
<dbReference type="GO" id="GO:0006047">
    <property type="term" value="P:UDP-N-acetylglucosamine metabolic process"/>
    <property type="evidence" value="ECO:0007669"/>
    <property type="project" value="TreeGrafter"/>
</dbReference>
<evidence type="ECO:0000256" key="5">
    <source>
        <dbReference type="ARBA" id="ARBA00022679"/>
    </source>
</evidence>
<protein>
    <recommendedName>
        <fullName evidence="3">glutamine--fructose-6-phosphate transaminase (isomerizing)</fullName>
        <ecNumber evidence="3">2.6.1.16</ecNumber>
    </recommendedName>
</protein>
<accession>A0A6B2FX76</accession>